<dbReference type="EMBL" id="BSQG01000002">
    <property type="protein sequence ID" value="GLU47590.1"/>
    <property type="molecule type" value="Genomic_DNA"/>
</dbReference>
<keyword evidence="3" id="KW-1185">Reference proteome</keyword>
<protein>
    <submittedName>
        <fullName evidence="2">Uncharacterized protein</fullName>
    </submittedName>
</protein>
<organism evidence="2 3">
    <name type="scientific">Nocardiopsis ansamitocini</name>
    <dbReference type="NCBI Taxonomy" id="1670832"/>
    <lineage>
        <taxon>Bacteria</taxon>
        <taxon>Bacillati</taxon>
        <taxon>Actinomycetota</taxon>
        <taxon>Actinomycetes</taxon>
        <taxon>Streptosporangiales</taxon>
        <taxon>Nocardiopsidaceae</taxon>
        <taxon>Nocardiopsis</taxon>
    </lineage>
</organism>
<accession>A0A9W6P577</accession>
<gene>
    <name evidence="2" type="ORF">Nans01_19410</name>
</gene>
<sequence length="46" mass="4864">MGRHGNDDKPEDSGKGGDWQSDGQDDSKHGSGEPVEPQSGDGQEPR</sequence>
<dbReference type="Proteomes" id="UP001165092">
    <property type="component" value="Unassembled WGS sequence"/>
</dbReference>
<feature type="compositionally biased region" description="Basic and acidic residues" evidence="1">
    <location>
        <begin position="1"/>
        <end position="15"/>
    </location>
</feature>
<evidence type="ECO:0000313" key="3">
    <source>
        <dbReference type="Proteomes" id="UP001165092"/>
    </source>
</evidence>
<comment type="caution">
    <text evidence="2">The sequence shown here is derived from an EMBL/GenBank/DDBJ whole genome shotgun (WGS) entry which is preliminary data.</text>
</comment>
<evidence type="ECO:0000256" key="1">
    <source>
        <dbReference type="SAM" id="MobiDB-lite"/>
    </source>
</evidence>
<evidence type="ECO:0000313" key="2">
    <source>
        <dbReference type="EMBL" id="GLU47590.1"/>
    </source>
</evidence>
<feature type="region of interest" description="Disordered" evidence="1">
    <location>
        <begin position="1"/>
        <end position="46"/>
    </location>
</feature>
<name>A0A9W6P577_9ACTN</name>
<proteinExistence type="predicted"/>
<reference evidence="2" key="1">
    <citation type="submission" date="2023-02" db="EMBL/GenBank/DDBJ databases">
        <title>Nocardiopsis ansamitocini NBRC 112285.</title>
        <authorList>
            <person name="Ichikawa N."/>
            <person name="Sato H."/>
            <person name="Tonouchi N."/>
        </authorList>
    </citation>
    <scope>NUCLEOTIDE SEQUENCE</scope>
    <source>
        <strain evidence="2">NBRC 112285</strain>
    </source>
</reference>
<dbReference type="AlphaFoldDB" id="A0A9W6P577"/>
<dbReference type="RefSeq" id="WP_285758700.1">
    <property type="nucleotide sequence ID" value="NZ_BSQG01000002.1"/>
</dbReference>